<dbReference type="EMBL" id="BIFT01000002">
    <property type="protein sequence ID" value="GCE31248.1"/>
    <property type="molecule type" value="Genomic_DNA"/>
</dbReference>
<protein>
    <submittedName>
        <fullName evidence="1">Uncharacterized protein</fullName>
    </submittedName>
</protein>
<gene>
    <name evidence="1" type="ORF">KDA_67320</name>
</gene>
<accession>A0A402BIL9</accession>
<organism evidence="1 2">
    <name type="scientific">Dictyobacter alpinus</name>
    <dbReference type="NCBI Taxonomy" id="2014873"/>
    <lineage>
        <taxon>Bacteria</taxon>
        <taxon>Bacillati</taxon>
        <taxon>Chloroflexota</taxon>
        <taxon>Ktedonobacteria</taxon>
        <taxon>Ktedonobacterales</taxon>
        <taxon>Dictyobacteraceae</taxon>
        <taxon>Dictyobacter</taxon>
    </lineage>
</organism>
<sequence>MYSPWENIATITTYNAFRFSAVLVLREPASRTLSFSEGVRRKEAVIERRSLLMDKYGLLKLSYTMPFLSYLPKKEWEGGALQAYFQLYAPHLLEN</sequence>
<proteinExistence type="predicted"/>
<dbReference type="AlphaFoldDB" id="A0A402BIL9"/>
<name>A0A402BIL9_9CHLR</name>
<evidence type="ECO:0000313" key="1">
    <source>
        <dbReference type="EMBL" id="GCE31248.1"/>
    </source>
</evidence>
<evidence type="ECO:0000313" key="2">
    <source>
        <dbReference type="Proteomes" id="UP000287171"/>
    </source>
</evidence>
<reference evidence="2" key="1">
    <citation type="submission" date="2018-12" db="EMBL/GenBank/DDBJ databases">
        <title>Tengunoibacter tsumagoiensis gen. nov., sp. nov., Dictyobacter kobayashii sp. nov., D. alpinus sp. nov., and D. joshuensis sp. nov. and description of Dictyobacteraceae fam. nov. within the order Ktedonobacterales isolated from Tengu-no-mugimeshi.</title>
        <authorList>
            <person name="Wang C.M."/>
            <person name="Zheng Y."/>
            <person name="Sakai Y."/>
            <person name="Toyoda A."/>
            <person name="Minakuchi Y."/>
            <person name="Abe K."/>
            <person name="Yokota A."/>
            <person name="Yabe S."/>
        </authorList>
    </citation>
    <scope>NUCLEOTIDE SEQUENCE [LARGE SCALE GENOMIC DNA]</scope>
    <source>
        <strain evidence="2">Uno16</strain>
    </source>
</reference>
<comment type="caution">
    <text evidence="1">The sequence shown here is derived from an EMBL/GenBank/DDBJ whole genome shotgun (WGS) entry which is preliminary data.</text>
</comment>
<keyword evidence="2" id="KW-1185">Reference proteome</keyword>
<dbReference type="Proteomes" id="UP000287171">
    <property type="component" value="Unassembled WGS sequence"/>
</dbReference>